<dbReference type="EMBL" id="JAOVZB010000001">
    <property type="protein sequence ID" value="MCV2401769.1"/>
    <property type="molecule type" value="Genomic_DNA"/>
</dbReference>
<reference evidence="2 3" key="1">
    <citation type="submission" date="2022-10" db="EMBL/GenBank/DDBJ databases">
        <title>Marinomonas transparenta sp. nov. and Marinomonas sargassi sp. nov., isolated from marine alga (Sargassum natans (L.) Gaillon).</title>
        <authorList>
            <person name="Wang Y."/>
        </authorList>
    </citation>
    <scope>NUCLEOTIDE SEQUENCE [LARGE SCALE GENOMIC DNA]</scope>
    <source>
        <strain evidence="2 3">C2222</strain>
    </source>
</reference>
<feature type="chain" id="PRO_5046232100" evidence="1">
    <location>
        <begin position="22"/>
        <end position="117"/>
    </location>
</feature>
<feature type="signal peptide" evidence="1">
    <location>
        <begin position="1"/>
        <end position="21"/>
    </location>
</feature>
<keyword evidence="3" id="KW-1185">Reference proteome</keyword>
<proteinExistence type="predicted"/>
<dbReference type="Proteomes" id="UP001209713">
    <property type="component" value="Unassembled WGS sequence"/>
</dbReference>
<name>A0ABT2YPF4_9GAMM</name>
<evidence type="ECO:0000256" key="1">
    <source>
        <dbReference type="SAM" id="SignalP"/>
    </source>
</evidence>
<organism evidence="2 3">
    <name type="scientific">Marinomonas sargassi</name>
    <dbReference type="NCBI Taxonomy" id="2984494"/>
    <lineage>
        <taxon>Bacteria</taxon>
        <taxon>Pseudomonadati</taxon>
        <taxon>Pseudomonadota</taxon>
        <taxon>Gammaproteobacteria</taxon>
        <taxon>Oceanospirillales</taxon>
        <taxon>Oceanospirillaceae</taxon>
        <taxon>Marinomonas</taxon>
    </lineage>
</organism>
<comment type="caution">
    <text evidence="2">The sequence shown here is derived from an EMBL/GenBank/DDBJ whole genome shotgun (WGS) entry which is preliminary data.</text>
</comment>
<gene>
    <name evidence="2" type="ORF">OFY17_02615</name>
</gene>
<sequence length="117" mass="13488">MRKGLSIFFLGALLGAATVGAAPFVHKHYLHSKEVEKMIEDGKWGYVDIGGNNSSNMEPELMDICVRDRAECEKETYSLLTDKRYLVCEYQDLHNRCDEHTKRAEIAKKVRKRFGFM</sequence>
<evidence type="ECO:0000313" key="2">
    <source>
        <dbReference type="EMBL" id="MCV2401769.1"/>
    </source>
</evidence>
<protein>
    <submittedName>
        <fullName evidence="2">Uncharacterized protein</fullName>
    </submittedName>
</protein>
<keyword evidence="1" id="KW-0732">Signal</keyword>
<dbReference type="RefSeq" id="WP_263529142.1">
    <property type="nucleotide sequence ID" value="NZ_JAOVZB010000001.1"/>
</dbReference>
<accession>A0ABT2YPF4</accession>
<evidence type="ECO:0000313" key="3">
    <source>
        <dbReference type="Proteomes" id="UP001209713"/>
    </source>
</evidence>